<dbReference type="InterPro" id="IPR036322">
    <property type="entry name" value="WD40_repeat_dom_sf"/>
</dbReference>
<dbReference type="PROSITE" id="PS50082">
    <property type="entry name" value="WD_REPEATS_2"/>
    <property type="match status" value="1"/>
</dbReference>
<dbReference type="STRING" id="51240.A0A2I4GQJ1"/>
<evidence type="ECO:0000313" key="1">
    <source>
        <dbReference type="Proteomes" id="UP000235220"/>
    </source>
</evidence>
<sequence length="247" mass="26725">MRNGGNIILHRFPAHADSITDITLGVGLCNSTIISCSLDCTCKFWNLSRGTHLKTVAFPCIIFGVALDPTKSEFHAVGSDGSVYKGTLKVGSKKLVSQWGELVKWTQKHDGAVISLGITNEGQNLVSAAEDGSVWNWVITTGEIIMALKNEMGSISDMVVSTGRISYGKGHGLGGTSATDILGNPSHFGRELSFPMKQTLEMEEILTLVAKDRSRVIDMLESAIDMYEKLLELILKEAKEGTDTCSE</sequence>
<dbReference type="GeneID" id="109009948"/>
<reference evidence="2" key="1">
    <citation type="submission" date="2025-08" db="UniProtKB">
        <authorList>
            <consortium name="RefSeq"/>
        </authorList>
    </citation>
    <scope>IDENTIFICATION</scope>
    <source>
        <tissue evidence="2">Leaves</tissue>
    </source>
</reference>
<dbReference type="Pfam" id="PF00400">
    <property type="entry name" value="WD40"/>
    <property type="match status" value="2"/>
</dbReference>
<dbReference type="KEGG" id="jre:109009948"/>
<proteinExistence type="predicted"/>
<dbReference type="PANTHER" id="PTHR18763:SF3">
    <property type="entry name" value="OS09G0477800 PROTEIN"/>
    <property type="match status" value="1"/>
</dbReference>
<dbReference type="OrthoDB" id="756370at2759"/>
<dbReference type="PANTHER" id="PTHR18763">
    <property type="entry name" value="WD-REPEAT PROTEIN 18"/>
    <property type="match status" value="1"/>
</dbReference>
<accession>A0A2I4GQJ1</accession>
<protein>
    <submittedName>
        <fullName evidence="2">Protein ROOT INITIATION DEFECTIVE 3-like</fullName>
    </submittedName>
</protein>
<keyword evidence="1" id="KW-1185">Reference proteome</keyword>
<dbReference type="AlphaFoldDB" id="A0A2I4GQJ1"/>
<dbReference type="InterPro" id="IPR015943">
    <property type="entry name" value="WD40/YVTN_repeat-like_dom_sf"/>
</dbReference>
<dbReference type="SMART" id="SM00320">
    <property type="entry name" value="WD40"/>
    <property type="match status" value="2"/>
</dbReference>
<dbReference type="GO" id="GO:0006364">
    <property type="term" value="P:rRNA processing"/>
    <property type="evidence" value="ECO:0000318"/>
    <property type="project" value="GO_Central"/>
</dbReference>
<dbReference type="RefSeq" id="XP_018846160.2">
    <property type="nucleotide sequence ID" value="XM_018990615.2"/>
</dbReference>
<dbReference type="Proteomes" id="UP000235220">
    <property type="component" value="Chromosome 10"/>
</dbReference>
<dbReference type="Gene3D" id="2.130.10.10">
    <property type="entry name" value="YVTN repeat-like/Quinoprotein amine dehydrogenase"/>
    <property type="match status" value="1"/>
</dbReference>
<evidence type="ECO:0000313" key="2">
    <source>
        <dbReference type="RefSeq" id="XP_018846160.2"/>
    </source>
</evidence>
<dbReference type="GO" id="GO:0120330">
    <property type="term" value="C:rixosome complex"/>
    <property type="evidence" value="ECO:0000318"/>
    <property type="project" value="GO_Central"/>
</dbReference>
<name>A0A2I4GQJ1_JUGRE</name>
<dbReference type="InterPro" id="IPR001680">
    <property type="entry name" value="WD40_rpt"/>
</dbReference>
<gene>
    <name evidence="2" type="primary">LOC109009948</name>
</gene>
<dbReference type="InterPro" id="IPR045227">
    <property type="entry name" value="WDR18/Ipi3/RID3"/>
</dbReference>
<dbReference type="GO" id="GO:0006261">
    <property type="term" value="P:DNA-templated DNA replication"/>
    <property type="evidence" value="ECO:0000318"/>
    <property type="project" value="GO_Central"/>
</dbReference>
<organism evidence="1 2">
    <name type="scientific">Juglans regia</name>
    <name type="common">English walnut</name>
    <dbReference type="NCBI Taxonomy" id="51240"/>
    <lineage>
        <taxon>Eukaryota</taxon>
        <taxon>Viridiplantae</taxon>
        <taxon>Streptophyta</taxon>
        <taxon>Embryophyta</taxon>
        <taxon>Tracheophyta</taxon>
        <taxon>Spermatophyta</taxon>
        <taxon>Magnoliopsida</taxon>
        <taxon>eudicotyledons</taxon>
        <taxon>Gunneridae</taxon>
        <taxon>Pentapetalae</taxon>
        <taxon>rosids</taxon>
        <taxon>fabids</taxon>
        <taxon>Fagales</taxon>
        <taxon>Juglandaceae</taxon>
        <taxon>Juglans</taxon>
    </lineage>
</organism>
<dbReference type="Gramene" id="Jr10_18670_p1">
    <property type="protein sequence ID" value="cds.Jr10_18670_p1"/>
    <property type="gene ID" value="Jr10_18670"/>
</dbReference>
<dbReference type="GO" id="GO:0005656">
    <property type="term" value="C:nuclear pre-replicative complex"/>
    <property type="evidence" value="ECO:0000318"/>
    <property type="project" value="GO_Central"/>
</dbReference>
<dbReference type="SUPFAM" id="SSF50978">
    <property type="entry name" value="WD40 repeat-like"/>
    <property type="match status" value="1"/>
</dbReference>